<evidence type="ECO:0000313" key="4">
    <source>
        <dbReference type="Proteomes" id="UP000187609"/>
    </source>
</evidence>
<reference evidence="3" key="1">
    <citation type="submission" date="2016-11" db="EMBL/GenBank/DDBJ databases">
        <title>The genome of Nicotiana attenuata.</title>
        <authorList>
            <person name="Xu S."/>
            <person name="Brockmoeller T."/>
            <person name="Gaquerel E."/>
            <person name="Navarro A."/>
            <person name="Kuhl H."/>
            <person name="Gase K."/>
            <person name="Ling Z."/>
            <person name="Zhou W."/>
            <person name="Kreitzer C."/>
            <person name="Stanke M."/>
            <person name="Tang H."/>
            <person name="Lyons E."/>
            <person name="Pandey P."/>
            <person name="Pandey S.P."/>
            <person name="Timmermann B."/>
            <person name="Baldwin I.T."/>
        </authorList>
    </citation>
    <scope>NUCLEOTIDE SEQUENCE [LARGE SCALE GENOMIC DNA]</scope>
    <source>
        <strain evidence="3">UT</strain>
    </source>
</reference>
<dbReference type="Proteomes" id="UP000187609">
    <property type="component" value="Unassembled WGS sequence"/>
</dbReference>
<dbReference type="EMBL" id="MJEQ01037183">
    <property type="protein sequence ID" value="OIT07264.1"/>
    <property type="molecule type" value="Genomic_DNA"/>
</dbReference>
<organism evidence="3 4">
    <name type="scientific">Nicotiana attenuata</name>
    <name type="common">Coyote tobacco</name>
    <dbReference type="NCBI Taxonomy" id="49451"/>
    <lineage>
        <taxon>Eukaryota</taxon>
        <taxon>Viridiplantae</taxon>
        <taxon>Streptophyta</taxon>
        <taxon>Embryophyta</taxon>
        <taxon>Tracheophyta</taxon>
        <taxon>Spermatophyta</taxon>
        <taxon>Magnoliopsida</taxon>
        <taxon>eudicotyledons</taxon>
        <taxon>Gunneridae</taxon>
        <taxon>Pentapetalae</taxon>
        <taxon>asterids</taxon>
        <taxon>lamiids</taxon>
        <taxon>Solanales</taxon>
        <taxon>Solanaceae</taxon>
        <taxon>Nicotianoideae</taxon>
        <taxon>Nicotianeae</taxon>
        <taxon>Nicotiana</taxon>
    </lineage>
</organism>
<feature type="region of interest" description="Disordered" evidence="1">
    <location>
        <begin position="310"/>
        <end position="331"/>
    </location>
</feature>
<dbReference type="InterPro" id="IPR025558">
    <property type="entry name" value="DUF4283"/>
</dbReference>
<sequence length="441" mass="49543">MAMFCSSGGFQRCWYTCKEMEIQRAIFNPFGSRKNNKFGRFISFVSVQGDKRSVTIIPEVALNSGWHDIALKIRRFINADRGAVMTNGARKIDPKFSYTESVKASKWQTKESNEVHITKGPNNKISISGGAVNDDEGLLGRCVVGSFDVGLAEKPTLTDIRRWSVSSWKNAFGIDVYEMGESRFLFQFPNKHMAEHILQGEWRWKQAKILLEWWSPTAGCCSFQKKREWTWIRAMGLPLHFWTEKIFRAIGDHCGGWLETEEETSLKNHLKWARIKIKGDGGDVPKEVTISDKGLDFTIPIWRESPTRVSAGEDEGRGFGSNQWAKEPYSDRGDSHSCTLDREGHMGTSITVPILNCISDLGNGVCGPENKARKNMGHGPAQQHLKKVKEQVENLGSFLFNEAQILLIAQNIMPSSNTLDPILVEIKANTSTPDISPISAE</sequence>
<proteinExistence type="predicted"/>
<protein>
    <recommendedName>
        <fullName evidence="2">DUF4283 domain-containing protein</fullName>
    </recommendedName>
</protein>
<feature type="domain" description="DUF4283" evidence="2">
    <location>
        <begin position="137"/>
        <end position="220"/>
    </location>
</feature>
<dbReference type="AlphaFoldDB" id="A0A1J6J3J3"/>
<accession>A0A1J6J3J3</accession>
<dbReference type="PANTHER" id="PTHR34427">
    <property type="entry name" value="DUF4283 DOMAIN PROTEIN"/>
    <property type="match status" value="1"/>
</dbReference>
<name>A0A1J6J3J3_NICAT</name>
<comment type="caution">
    <text evidence="3">The sequence shown here is derived from an EMBL/GenBank/DDBJ whole genome shotgun (WGS) entry which is preliminary data.</text>
</comment>
<evidence type="ECO:0000259" key="2">
    <source>
        <dbReference type="Pfam" id="PF14111"/>
    </source>
</evidence>
<dbReference type="Pfam" id="PF14111">
    <property type="entry name" value="DUF4283"/>
    <property type="match status" value="1"/>
</dbReference>
<keyword evidence="4" id="KW-1185">Reference proteome</keyword>
<dbReference type="OMA" id="REWTWIR"/>
<gene>
    <name evidence="3" type="ORF">A4A49_54874</name>
</gene>
<evidence type="ECO:0000256" key="1">
    <source>
        <dbReference type="SAM" id="MobiDB-lite"/>
    </source>
</evidence>
<dbReference type="PANTHER" id="PTHR34427:SF10">
    <property type="entry name" value="DUF4283 DOMAIN-CONTAINING PROTEIN"/>
    <property type="match status" value="1"/>
</dbReference>
<dbReference type="Gramene" id="OIT07264">
    <property type="protein sequence ID" value="OIT07264"/>
    <property type="gene ID" value="A4A49_54874"/>
</dbReference>
<evidence type="ECO:0000313" key="3">
    <source>
        <dbReference type="EMBL" id="OIT07264.1"/>
    </source>
</evidence>